<dbReference type="InterPro" id="IPR000504">
    <property type="entry name" value="RRM_dom"/>
</dbReference>
<dbReference type="PANTHER" id="PTHR10693">
    <property type="entry name" value="RAS GTPASE-ACTIVATING PROTEIN-BINDING PROTEIN"/>
    <property type="match status" value="1"/>
</dbReference>
<dbReference type="InterPro" id="IPR039539">
    <property type="entry name" value="Ras_GTPase_bind_prot"/>
</dbReference>
<evidence type="ECO:0000259" key="4">
    <source>
        <dbReference type="PROSITE" id="PS50102"/>
    </source>
</evidence>
<feature type="compositionally biased region" description="Polar residues" evidence="3">
    <location>
        <begin position="274"/>
        <end position="313"/>
    </location>
</feature>
<dbReference type="GO" id="GO:0003723">
    <property type="term" value="F:RNA binding"/>
    <property type="evidence" value="ECO:0007669"/>
    <property type="project" value="UniProtKB-UniRule"/>
</dbReference>
<dbReference type="InterPro" id="IPR035979">
    <property type="entry name" value="RBD_domain_sf"/>
</dbReference>
<dbReference type="InterPro" id="IPR002075">
    <property type="entry name" value="NTF2_dom"/>
</dbReference>
<evidence type="ECO:0000256" key="3">
    <source>
        <dbReference type="SAM" id="MobiDB-lite"/>
    </source>
</evidence>
<dbReference type="CDD" id="cd00590">
    <property type="entry name" value="RRM_SF"/>
    <property type="match status" value="1"/>
</dbReference>
<dbReference type="PANTHER" id="PTHR10693:SF49">
    <property type="entry name" value="NUCLEAR TRANSPORT FACTOR 2 (NTF2) FAMILY PROTEIN WITH RNA BINDING (RRM-RBD-RNP MOTIFS) DOMAIN-CONTAINING PROTEIN"/>
    <property type="match status" value="1"/>
</dbReference>
<reference key="2">
    <citation type="journal article" date="2000" name="Nature">
        <title>Sequence and analysis of chromosome 5 of the plant Arabidopsis thaliana.</title>
        <authorList>
            <consortium name="Kazusa DNA Research Institute"/>
            <consortium name="Cold Spring Harbor and Washington University in St Louis Sequencing Consortium"/>
            <consortium name="European Union Arabidopsis Genome Sequencing Consortium"/>
            <person name="Tabata S."/>
            <person name="Kaneko T."/>
            <person name="Nakamura Y."/>
            <person name="Kotani H."/>
            <person name="Kato T."/>
            <person name="Asamizu E."/>
            <person name="Miyajima N."/>
            <person name="Sasamoto S."/>
            <person name="Kimura T."/>
            <person name="Hosouchi T."/>
            <person name="Kawashima K."/>
            <person name="Kohara M."/>
            <person name="Matsumoto M."/>
            <person name="Matsuno A."/>
            <person name="Muraki A."/>
            <person name="Nakayama S."/>
            <person name="Nakazaki N."/>
            <person name="Naruo K."/>
            <person name="Okumura S."/>
            <person name="Shinpo S."/>
            <person name="Takeuchi C."/>
            <person name="Wada T."/>
            <person name="Watanabe A."/>
            <person name="Yamada M."/>
            <person name="Yasuda M."/>
            <person name="Sato S."/>
            <person name="de la Bastide M."/>
            <person name="Huang E."/>
            <person name="Spiegel L."/>
            <person name="Gnoj L."/>
            <person name="O'Shaughnessy A."/>
            <person name="Preston R."/>
            <person name="Habermann K."/>
            <person name="Murray J."/>
            <person name="Johnson D."/>
            <person name="Rohlfing T."/>
            <person name="Nelson J."/>
            <person name="Stoneking T."/>
            <person name="Pepin K."/>
            <person name="Spieth J."/>
            <person name="Sekhon M."/>
            <person name="Armstrong J."/>
            <person name="Becker M."/>
            <person name="Belter E."/>
            <person name="Cordum H."/>
            <person name="Cordes M."/>
            <person name="Courtney L."/>
            <person name="Courtney W."/>
            <person name="Dante M."/>
            <person name="Du H."/>
            <person name="Edwards J."/>
            <person name="Fryman J."/>
            <person name="Haakensen B."/>
            <person name="Lamar E."/>
            <person name="Latreille P."/>
            <person name="Leonard S."/>
            <person name="Meyer R."/>
            <person name="Mulvaney E."/>
            <person name="Ozersky P."/>
            <person name="Riley A."/>
            <person name="Strowmatt C."/>
            <person name="Wagner-McPherson C."/>
            <person name="Wollam A."/>
            <person name="Yoakum M."/>
            <person name="Bell M."/>
            <person name="Dedhia N."/>
            <person name="Parnell L."/>
            <person name="Shah R."/>
            <person name="Rodriguez M."/>
            <person name="See L.H."/>
            <person name="Vil D."/>
            <person name="Baker J."/>
            <person name="Kirchoff K."/>
            <person name="Toth K."/>
            <person name="King L."/>
            <person name="Bahret A."/>
            <person name="Miller B."/>
            <person name="Marra M."/>
            <person name="Martienssen R."/>
            <person name="McCombie W.R."/>
            <person name="Wilson R.K."/>
            <person name="Murphy G."/>
            <person name="Bancroft I."/>
            <person name="Volckaert G."/>
            <person name="Wambutt R."/>
            <person name="Dusterhoft A."/>
            <person name="Stiekema W."/>
            <person name="Pohl T."/>
            <person name="Entian K.D."/>
            <person name="Terryn N."/>
            <person name="Hartley N."/>
            <person name="Bent E."/>
            <person name="Johnson S."/>
            <person name="Langham S.A."/>
            <person name="McCullagh B."/>
            <person name="Robben J."/>
            <person name="Grymonprez B."/>
            <person name="Zimmermann W."/>
            <person name="Ramsperger U."/>
            <person name="Wedler H."/>
            <person name="Balke K."/>
            <person name="Wedler E."/>
            <person name="Peters S."/>
            <person name="van Staveren M."/>
            <person name="Dirkse W."/>
            <person name="Mooijman P."/>
            <person name="Lankhorst R.K."/>
            <person name="Weitzenegger T."/>
            <person name="Bothe G."/>
            <person name="Rose M."/>
            <person name="Hauf J."/>
            <person name="Berneiser S."/>
            <person name="Hempel S."/>
            <person name="Feldpausch M."/>
            <person name="Lamberth S."/>
            <person name="Villarroel R."/>
            <person name="Gielen J."/>
            <person name="Ardiles W."/>
            <person name="Bents O."/>
            <person name="Lemcke K."/>
            <person name="Kolesov G."/>
            <person name="Mayer K."/>
            <person name="Rudd S."/>
            <person name="Schoof H."/>
            <person name="Schueller C."/>
            <person name="Zaccaria P."/>
            <person name="Mewes H.W."/>
            <person name="Bevan M."/>
            <person name="Fransz P."/>
        </authorList>
    </citation>
    <scope>NUCLEOTIDE SEQUENCE [LARGE SCALE GENOMIC DNA]</scope>
    <source>
        <strain>cv. Columbia</strain>
    </source>
</reference>
<dbReference type="SUPFAM" id="SSF54427">
    <property type="entry name" value="NTF2-like"/>
    <property type="match status" value="1"/>
</dbReference>
<evidence type="ECO:0000313" key="6">
    <source>
        <dbReference type="EMBL" id="BAB10698.1"/>
    </source>
</evidence>
<evidence type="ECO:0000259" key="5">
    <source>
        <dbReference type="PROSITE" id="PS50177"/>
    </source>
</evidence>
<dbReference type="AlphaFoldDB" id="Q9FJK5"/>
<dbReference type="ExpressionAtlas" id="Q9FJK5">
    <property type="expression patterns" value="baseline and differential"/>
</dbReference>
<dbReference type="PROSITE" id="PS50177">
    <property type="entry name" value="NTF2_DOMAIN"/>
    <property type="match status" value="1"/>
</dbReference>
<dbReference type="Gene3D" id="3.30.70.330">
    <property type="match status" value="1"/>
</dbReference>
<organism evidence="6">
    <name type="scientific">Arabidopsis thaliana</name>
    <name type="common">Mouse-ear cress</name>
    <dbReference type="NCBI Taxonomy" id="3702"/>
    <lineage>
        <taxon>Eukaryota</taxon>
        <taxon>Viridiplantae</taxon>
        <taxon>Streptophyta</taxon>
        <taxon>Embryophyta</taxon>
        <taxon>Tracheophyta</taxon>
        <taxon>Spermatophyta</taxon>
        <taxon>Magnoliopsida</taxon>
        <taxon>eudicotyledons</taxon>
        <taxon>Gunneridae</taxon>
        <taxon>Pentapetalae</taxon>
        <taxon>rosids</taxon>
        <taxon>malvids</taxon>
        <taxon>Brassicales</taxon>
        <taxon>Brassicaceae</taxon>
        <taxon>Camelineae</taxon>
        <taxon>Arabidopsis</taxon>
    </lineage>
</organism>
<protein>
    <submittedName>
        <fullName evidence="6">RNA-binding protein-like</fullName>
    </submittedName>
</protein>
<dbReference type="SMART" id="SM00360">
    <property type="entry name" value="RRM"/>
    <property type="match status" value="1"/>
</dbReference>
<dbReference type="EMBL" id="AB015468">
    <property type="protein sequence ID" value="BAB10698.1"/>
    <property type="molecule type" value="Genomic_DNA"/>
</dbReference>
<dbReference type="InterPro" id="IPR012677">
    <property type="entry name" value="Nucleotide-bd_a/b_plait_sf"/>
</dbReference>
<dbReference type="Pfam" id="PF02136">
    <property type="entry name" value="NTF2"/>
    <property type="match status" value="1"/>
</dbReference>
<reference evidence="6" key="1">
    <citation type="journal article" date="1998" name="DNA Res.">
        <title>Structural analysis of Arabidopsis thaliana chromosome 5. VII. Sequence features of the regions of 1,013,767 bp covered by sixteen physically assigned P1 and TAC clones.</title>
        <authorList>
            <person name="Nakamura Y."/>
            <person name="Sato S."/>
            <person name="Asamizu E."/>
            <person name="Kaneko T."/>
            <person name="Kotani H."/>
            <person name="Miyajima N."/>
            <person name="Tabata S."/>
        </authorList>
    </citation>
    <scope>NUCLEOTIDE SEQUENCE [LARGE SCALE GENOMIC DNA]</scope>
</reference>
<evidence type="ECO:0000256" key="1">
    <source>
        <dbReference type="ARBA" id="ARBA00022884"/>
    </source>
</evidence>
<dbReference type="InterPro" id="IPR032710">
    <property type="entry name" value="NTF2-like_dom_sf"/>
</dbReference>
<proteinExistence type="predicted"/>
<name>Q9FJK5_ARATH</name>
<feature type="domain" description="RRM" evidence="4">
    <location>
        <begin position="322"/>
        <end position="405"/>
    </location>
</feature>
<dbReference type="InterPro" id="IPR018222">
    <property type="entry name" value="Nuclear_transport_factor_2_euk"/>
</dbReference>
<dbReference type="Gene3D" id="3.10.450.50">
    <property type="match status" value="1"/>
</dbReference>
<dbReference type="SUPFAM" id="SSF54928">
    <property type="entry name" value="RNA-binding domain, RBD"/>
    <property type="match status" value="1"/>
</dbReference>
<accession>Q9FJK5</accession>
<feature type="region of interest" description="Disordered" evidence="3">
    <location>
        <begin position="255"/>
        <end position="313"/>
    </location>
</feature>
<dbReference type="GO" id="GO:0005737">
    <property type="term" value="C:cytoplasm"/>
    <property type="evidence" value="ECO:0007669"/>
    <property type="project" value="UniProtKB-ARBA"/>
</dbReference>
<dbReference type="CDD" id="cd00780">
    <property type="entry name" value="NTF2"/>
    <property type="match status" value="1"/>
</dbReference>
<sequence>MDSTAATKRVVDPLTVGSAFVNQYYYIFCNMPEHLPRFYQEISRVGRVGQDGVMRDFSTFQGISEELKRLTYGDCNSAEITSYDTQESHNGGFLLFVTGYFTLNERSRRKFTQTFFLAPQEKGFFVLNDILRFVNDDAKDNVPETIDGEVVSGINSTTPTIINAPTGMKGSEQAACVSVNPVCKEVSKPLDNENAKDNVLVPEIANEVARTEITCKEVADDSQKNYDPDDGLADAPKKSYASVLKVTKDKFGVPAVSLPSPKKIPKDQEHQAPSDPSTGQILKDQGQQASSDPSQVIESDTVSESVDASENGHNQEAVAEGTSIYVRHLPFNANIDMLEAEFKQFGAITNGGIQVINQRGLGYPYGFVEFEEADAAHRAIEASPVKIGGLRAFVEEKLSTSRGKRGNGNVGYGNRNVGVGMRGRGSYGYGYDYRRGGRGPGGGGRSFNRRGNEYVASINSY</sequence>
<evidence type="ECO:0000256" key="2">
    <source>
        <dbReference type="PROSITE-ProRule" id="PRU00176"/>
    </source>
</evidence>
<feature type="domain" description="NTF2" evidence="5">
    <location>
        <begin position="16"/>
        <end position="133"/>
    </location>
</feature>
<dbReference type="Pfam" id="PF00076">
    <property type="entry name" value="RRM_1"/>
    <property type="match status" value="1"/>
</dbReference>
<dbReference type="PROSITE" id="PS50102">
    <property type="entry name" value="RRM"/>
    <property type="match status" value="1"/>
</dbReference>
<keyword evidence="1 2" id="KW-0694">RNA-binding</keyword>
<dbReference type="FunFam" id="3.10.450.50:FF:000003">
    <property type="entry name" value="Nuclear transport factor 2 family protein"/>
    <property type="match status" value="1"/>
</dbReference>